<dbReference type="Pfam" id="PF07730">
    <property type="entry name" value="HisKA_3"/>
    <property type="match status" value="1"/>
</dbReference>
<dbReference type="SUPFAM" id="SSF55874">
    <property type="entry name" value="ATPase domain of HSP90 chaperone/DNA topoisomerase II/histidine kinase"/>
    <property type="match status" value="1"/>
</dbReference>
<evidence type="ECO:0000256" key="9">
    <source>
        <dbReference type="SAM" id="MobiDB-lite"/>
    </source>
</evidence>
<proteinExistence type="predicted"/>
<dbReference type="InterPro" id="IPR003594">
    <property type="entry name" value="HATPase_dom"/>
</dbReference>
<dbReference type="CDD" id="cd16917">
    <property type="entry name" value="HATPase_UhpB-NarQ-NarX-like"/>
    <property type="match status" value="1"/>
</dbReference>
<evidence type="ECO:0000256" key="7">
    <source>
        <dbReference type="ARBA" id="ARBA00022840"/>
    </source>
</evidence>
<feature type="domain" description="Histidine kinase/HSP90-like ATPase" evidence="11">
    <location>
        <begin position="390"/>
        <end position="484"/>
    </location>
</feature>
<accession>A0ABT7A766</accession>
<evidence type="ECO:0000256" key="5">
    <source>
        <dbReference type="ARBA" id="ARBA00022741"/>
    </source>
</evidence>
<dbReference type="Proteomes" id="UP001214441">
    <property type="component" value="Unassembled WGS sequence"/>
</dbReference>
<dbReference type="RefSeq" id="WP_274047455.1">
    <property type="nucleotide sequence ID" value="NZ_JANCPR020000048.1"/>
</dbReference>
<dbReference type="InterPro" id="IPR036890">
    <property type="entry name" value="HATPase_C_sf"/>
</dbReference>
<reference evidence="12 13" key="1">
    <citation type="submission" date="2023-05" db="EMBL/GenBank/DDBJ databases">
        <title>Streptantibioticus silvisoli sp. nov., acidotolerant actinomycetes 1 from pine litter.</title>
        <authorList>
            <person name="Swiecimska M."/>
            <person name="Golinska P."/>
            <person name="Sangal V."/>
            <person name="Wachnowicz B."/>
            <person name="Goodfellow M."/>
        </authorList>
    </citation>
    <scope>NUCLEOTIDE SEQUENCE [LARGE SCALE GENOMIC DNA]</scope>
    <source>
        <strain evidence="12 13">DSM 42109</strain>
    </source>
</reference>
<evidence type="ECO:0000256" key="1">
    <source>
        <dbReference type="ARBA" id="ARBA00000085"/>
    </source>
</evidence>
<evidence type="ECO:0000256" key="2">
    <source>
        <dbReference type="ARBA" id="ARBA00012438"/>
    </source>
</evidence>
<feature type="transmembrane region" description="Helical" evidence="10">
    <location>
        <begin position="180"/>
        <end position="213"/>
    </location>
</feature>
<dbReference type="Gene3D" id="1.20.5.1930">
    <property type="match status" value="1"/>
</dbReference>
<evidence type="ECO:0000313" key="13">
    <source>
        <dbReference type="Proteomes" id="UP001214441"/>
    </source>
</evidence>
<keyword evidence="10" id="KW-1133">Transmembrane helix</keyword>
<feature type="compositionally biased region" description="Gly residues" evidence="9">
    <location>
        <begin position="8"/>
        <end position="31"/>
    </location>
</feature>
<dbReference type="InterPro" id="IPR011712">
    <property type="entry name" value="Sig_transdc_His_kin_sub3_dim/P"/>
</dbReference>
<keyword evidence="8" id="KW-0902">Two-component regulatory system</keyword>
<feature type="transmembrane region" description="Helical" evidence="10">
    <location>
        <begin position="77"/>
        <end position="99"/>
    </location>
</feature>
<keyword evidence="7" id="KW-0067">ATP-binding</keyword>
<dbReference type="InterPro" id="IPR050482">
    <property type="entry name" value="Sensor_HK_TwoCompSys"/>
</dbReference>
<organism evidence="12 13">
    <name type="scientific">Streptomyces iconiensis</name>
    <dbReference type="NCBI Taxonomy" id="1384038"/>
    <lineage>
        <taxon>Bacteria</taxon>
        <taxon>Bacillati</taxon>
        <taxon>Actinomycetota</taxon>
        <taxon>Actinomycetes</taxon>
        <taxon>Kitasatosporales</taxon>
        <taxon>Streptomycetaceae</taxon>
        <taxon>Streptomyces</taxon>
    </lineage>
</organism>
<dbReference type="Gene3D" id="3.30.565.10">
    <property type="entry name" value="Histidine kinase-like ATPase, C-terminal domain"/>
    <property type="match status" value="1"/>
</dbReference>
<feature type="transmembrane region" description="Helical" evidence="10">
    <location>
        <begin position="233"/>
        <end position="260"/>
    </location>
</feature>
<dbReference type="PANTHER" id="PTHR24421">
    <property type="entry name" value="NITRATE/NITRITE SENSOR PROTEIN NARX-RELATED"/>
    <property type="match status" value="1"/>
</dbReference>
<comment type="catalytic activity">
    <reaction evidence="1">
        <text>ATP + protein L-histidine = ADP + protein N-phospho-L-histidine.</text>
        <dbReference type="EC" id="2.7.13.3"/>
    </reaction>
</comment>
<evidence type="ECO:0000256" key="4">
    <source>
        <dbReference type="ARBA" id="ARBA00022679"/>
    </source>
</evidence>
<keyword evidence="6" id="KW-0418">Kinase</keyword>
<keyword evidence="10" id="KW-0472">Membrane</keyword>
<name>A0ABT7A766_9ACTN</name>
<evidence type="ECO:0000259" key="11">
    <source>
        <dbReference type="SMART" id="SM00387"/>
    </source>
</evidence>
<keyword evidence="3" id="KW-0597">Phosphoprotein</keyword>
<dbReference type="SMART" id="SM00387">
    <property type="entry name" value="HATPase_c"/>
    <property type="match status" value="1"/>
</dbReference>
<evidence type="ECO:0000256" key="6">
    <source>
        <dbReference type="ARBA" id="ARBA00022777"/>
    </source>
</evidence>
<evidence type="ECO:0000256" key="3">
    <source>
        <dbReference type="ARBA" id="ARBA00022553"/>
    </source>
</evidence>
<keyword evidence="10" id="KW-0812">Transmembrane</keyword>
<feature type="region of interest" description="Disordered" evidence="9">
    <location>
        <begin position="1"/>
        <end position="54"/>
    </location>
</feature>
<feature type="transmembrane region" description="Helical" evidence="10">
    <location>
        <begin position="105"/>
        <end position="128"/>
    </location>
</feature>
<evidence type="ECO:0000256" key="10">
    <source>
        <dbReference type="SAM" id="Phobius"/>
    </source>
</evidence>
<dbReference type="InterPro" id="IPR025828">
    <property type="entry name" value="Put_sensor_dom"/>
</dbReference>
<dbReference type="Pfam" id="PF02518">
    <property type="entry name" value="HATPase_c"/>
    <property type="match status" value="1"/>
</dbReference>
<dbReference type="EC" id="2.7.13.3" evidence="2"/>
<comment type="caution">
    <text evidence="12">The sequence shown here is derived from an EMBL/GenBank/DDBJ whole genome shotgun (WGS) entry which is preliminary data.</text>
</comment>
<dbReference type="EMBL" id="JANCPR020000048">
    <property type="protein sequence ID" value="MDJ1136917.1"/>
    <property type="molecule type" value="Genomic_DNA"/>
</dbReference>
<evidence type="ECO:0000313" key="12">
    <source>
        <dbReference type="EMBL" id="MDJ1136917.1"/>
    </source>
</evidence>
<sequence length="484" mass="50675">MPRPEGSPGDGSRGGGGKGSGGGEGGRGELSGGRRRFRQGGAGRPGEAEPGAGRGSVWQAVARGPLRFLFSSWPWRAFGYLLTGGLLGIGWLFLTAFLIVAGVLLLPAGIGILALLCIPVSAAGLAALERRRLRWLDPRGTPSPHGEPPGTGAEVRGRLRLVRVLWRRAKSPASWMEFGFALLNAVLAAVDLTVAVLAGALVISQPFALIIVLDGDQVVYGEGITLTRPEQVYPWLLLTPVFAVIAAYVVAGVAGARAALARAVLVGPRRERELDERLTEVTASRARLADAFEVERRRIERDLHDGAQQRLTGLIMTLGLAKLDADPALVARAQDEARAVLGELRDLVHGIHPSVLTDRGLGEAVESLAETSPVPVDVDVRLGSVRPPEAVEGAAYFAVAEALANVAKHSGAARASVTVRTSVTARGGGELTVEVRDDGRGGAEPARGTGLTGLADRLAVHEGRLRLSSPAGGPTVVRMELPCE</sequence>
<dbReference type="PANTHER" id="PTHR24421:SF10">
    <property type="entry name" value="NITRATE_NITRITE SENSOR PROTEIN NARQ"/>
    <property type="match status" value="1"/>
</dbReference>
<gene>
    <name evidence="12" type="ORF">NMN56_034255</name>
</gene>
<keyword evidence="4" id="KW-0808">Transferase</keyword>
<protein>
    <recommendedName>
        <fullName evidence="2">histidine kinase</fullName>
        <ecNumber evidence="2">2.7.13.3</ecNumber>
    </recommendedName>
</protein>
<evidence type="ECO:0000256" key="8">
    <source>
        <dbReference type="ARBA" id="ARBA00023012"/>
    </source>
</evidence>
<dbReference type="Pfam" id="PF13796">
    <property type="entry name" value="Sensor"/>
    <property type="match status" value="1"/>
</dbReference>
<keyword evidence="13" id="KW-1185">Reference proteome</keyword>
<keyword evidence="5" id="KW-0547">Nucleotide-binding</keyword>